<protein>
    <recommendedName>
        <fullName evidence="3">STAS domain-containing protein</fullName>
    </recommendedName>
</protein>
<sequence>MKSETFELPATAGHEACVAVHAFLTAARGRPVRLSGAGVRTTGARMALMLLAARRAWALDKQPFELADPSPPLRAGLERLGLAAELLAQEAAA</sequence>
<reference evidence="1 2" key="1">
    <citation type="journal article" date="2010" name="J. Bacteriol.">
        <title>Genome sequences of Oceanicola granulosus HTCC2516(T) and Oceanicola batsensis HTCC2597(TDelta).</title>
        <authorList>
            <person name="Thrash J.C."/>
            <person name="Cho J.C."/>
            <person name="Vergin K.L."/>
            <person name="Giovannoni S.J."/>
        </authorList>
    </citation>
    <scope>NUCLEOTIDE SEQUENCE [LARGE SCALE GENOMIC DNA]</scope>
    <source>
        <strain evidence="2">ATCC BAA-861 / DSM 15982 / KCTC 12143 / HTCC2516</strain>
    </source>
</reference>
<evidence type="ECO:0000313" key="2">
    <source>
        <dbReference type="Proteomes" id="UP000003635"/>
    </source>
</evidence>
<proteinExistence type="predicted"/>
<dbReference type="OrthoDB" id="7280289at2"/>
<dbReference type="HOGENOM" id="CLU_2396730_0_0_5"/>
<name>Q2CIR7_OCEGH</name>
<keyword evidence="2" id="KW-1185">Reference proteome</keyword>
<dbReference type="Proteomes" id="UP000003635">
    <property type="component" value="Unassembled WGS sequence"/>
</dbReference>
<comment type="caution">
    <text evidence="1">The sequence shown here is derived from an EMBL/GenBank/DDBJ whole genome shotgun (WGS) entry which is preliminary data.</text>
</comment>
<dbReference type="RefSeq" id="WP_007254612.1">
    <property type="nucleotide sequence ID" value="NZ_CH724107.1"/>
</dbReference>
<organism evidence="1 2">
    <name type="scientific">Oceanicola granulosus (strain ATCC BAA-861 / DSM 15982 / KCTC 12143 / HTCC2516)</name>
    <dbReference type="NCBI Taxonomy" id="314256"/>
    <lineage>
        <taxon>Bacteria</taxon>
        <taxon>Pseudomonadati</taxon>
        <taxon>Pseudomonadota</taxon>
        <taxon>Alphaproteobacteria</taxon>
        <taxon>Rhodobacterales</taxon>
        <taxon>Roseobacteraceae</taxon>
        <taxon>Oceanicola</taxon>
    </lineage>
</organism>
<gene>
    <name evidence="1" type="ORF">OG2516_05423</name>
</gene>
<dbReference type="AlphaFoldDB" id="Q2CIR7"/>
<dbReference type="EMBL" id="AAOT01000003">
    <property type="protein sequence ID" value="EAR52522.1"/>
    <property type="molecule type" value="Genomic_DNA"/>
</dbReference>
<accession>Q2CIR7</accession>
<dbReference type="STRING" id="314256.OG2516_05423"/>
<evidence type="ECO:0000313" key="1">
    <source>
        <dbReference type="EMBL" id="EAR52522.1"/>
    </source>
</evidence>
<evidence type="ECO:0008006" key="3">
    <source>
        <dbReference type="Google" id="ProtNLM"/>
    </source>
</evidence>